<accession>A0ABW5MAD7</accession>
<protein>
    <submittedName>
        <fullName evidence="13">SusC/RagA family TonB-linked outer membrane protein</fullName>
    </submittedName>
</protein>
<dbReference type="Gene3D" id="2.60.40.1120">
    <property type="entry name" value="Carboxypeptidase-like, regulatory domain"/>
    <property type="match status" value="1"/>
</dbReference>
<dbReference type="InterPro" id="IPR000531">
    <property type="entry name" value="Beta-barrel_TonB"/>
</dbReference>
<evidence type="ECO:0000256" key="3">
    <source>
        <dbReference type="ARBA" id="ARBA00022452"/>
    </source>
</evidence>
<evidence type="ECO:0000256" key="7">
    <source>
        <dbReference type="ARBA" id="ARBA00023237"/>
    </source>
</evidence>
<dbReference type="SUPFAM" id="SSF56935">
    <property type="entry name" value="Porins"/>
    <property type="match status" value="1"/>
</dbReference>
<proteinExistence type="inferred from homology"/>
<dbReference type="Pfam" id="PF13715">
    <property type="entry name" value="CarbopepD_reg_2"/>
    <property type="match status" value="1"/>
</dbReference>
<evidence type="ECO:0000256" key="2">
    <source>
        <dbReference type="ARBA" id="ARBA00022448"/>
    </source>
</evidence>
<comment type="caution">
    <text evidence="13">The sequence shown here is derived from an EMBL/GenBank/DDBJ whole genome shotgun (WGS) entry which is preliminary data.</text>
</comment>
<dbReference type="RefSeq" id="WP_381526039.1">
    <property type="nucleotide sequence ID" value="NZ_JBHULN010000017.1"/>
</dbReference>
<dbReference type="Pfam" id="PF07715">
    <property type="entry name" value="Plug"/>
    <property type="match status" value="1"/>
</dbReference>
<reference evidence="14" key="1">
    <citation type="journal article" date="2019" name="Int. J. Syst. Evol. Microbiol.">
        <title>The Global Catalogue of Microorganisms (GCM) 10K type strain sequencing project: providing services to taxonomists for standard genome sequencing and annotation.</title>
        <authorList>
            <consortium name="The Broad Institute Genomics Platform"/>
            <consortium name="The Broad Institute Genome Sequencing Center for Infectious Disease"/>
            <person name="Wu L."/>
            <person name="Ma J."/>
        </authorList>
    </citation>
    <scope>NUCLEOTIDE SEQUENCE [LARGE SCALE GENOMIC DNA]</scope>
    <source>
        <strain evidence="14">KCTC 42805</strain>
    </source>
</reference>
<dbReference type="PROSITE" id="PS52016">
    <property type="entry name" value="TONB_DEPENDENT_REC_3"/>
    <property type="match status" value="1"/>
</dbReference>
<gene>
    <name evidence="13" type="ORF">ACFSUS_22400</name>
</gene>
<dbReference type="Pfam" id="PF00593">
    <property type="entry name" value="TonB_dep_Rec_b-barrel"/>
    <property type="match status" value="1"/>
</dbReference>
<dbReference type="NCBIfam" id="TIGR04057">
    <property type="entry name" value="SusC_RagA_signa"/>
    <property type="match status" value="1"/>
</dbReference>
<sequence length="1035" mass="110434">MMDKSYTTNHKSGYVGQVGATRQSFGRKMLFSFLTTLAMVLTIGNLSAWAQERTVTGKVTDPTGSVLPGVSVQIKGTQRGTTTNGDGVYTLPNVPDNATLVLSFIGYTTQEVAVGSRTTVDVQLADDTKALQEVVVVGYGTQKSKDVTGSVASLGTKDFNKGVIASPDQLLQGRVAGVQVTPSSGEPGAAQNVVIRGATSLRSGNTPLYVIDGVPLDGGDFSSGGVDVGAGGQSTPRNPLAFLNPSDIENISVLKDASAAAIYGARGANGVILITTRKGKAGQSQFNFSASTAIASSLKRYDLLKRDAFLAGVAAAGGNATDAAVDAKGNTDWQDQILRTSVSQIYNASFGGGSNDTRYMFSVGYQDQQGIIRSTGQRRVTGRINASQDLFNDKVVVDINATTAGVMDQYTLSNNDAGFNGNIFGAAISANPTYPVRNPDGSYFQLSGGGFRNPAAILDYYQDNGVTNRTLANASVTWKVLDGLSLKANFGIDNSNQVRRAAIDSRLNGQFSITLIPNVTNAVNIFPATGSNLGGAARIDNLYRNSRLLEYTANYTRAIGKGNIDAVVGFSYQTFGTRTSYVQAANFPYAQSDGVSYLDNLGSANANGQVAFGGGSSRSQNDLQSYFGRVNYNINDKYLVTGTLRVDGSSRFGINNKYGYFPSVAAAWRLSQESFMPKNIFDDLKLRANYGVTGNQDFVGGASKVIYQRNSDGSVTQQNNANPNLKWEQNTTIGAGLDFSVLQGRLGGSIDYYNRSATNTLFQRFYAQPAPVNFQWVNLPGQIVSQGIELNLNYQVVQKQNFTWEALLNLTTLNIEVQDIGTNVTAGPINGQGLSGAYAQLITNGYPPFAFFTPTFTGYDSNGYSTYADNGLSTYQGSPFPKLRAGLTNNFTFGKFNASLFFDSQFGGYLYNNTANALFLKGSLKNGRNVTVEAANSPEGGLNSAGVSSRFIEKSDFVRLTNASIGYRFDLPQGGFAKSLALSLTGQNLFIITNYTGLNPDVNVVKTLNNIPSRGIDYTPYPIPRTVTIGLNVGF</sequence>
<keyword evidence="4 8" id="KW-0812">Transmembrane</keyword>
<dbReference type="InterPro" id="IPR012910">
    <property type="entry name" value="Plug_dom"/>
</dbReference>
<keyword evidence="7 8" id="KW-0998">Cell outer membrane</keyword>
<dbReference type="InterPro" id="IPR023997">
    <property type="entry name" value="TonB-dep_OMP_SusC/RagA_CS"/>
</dbReference>
<keyword evidence="10" id="KW-1133">Transmembrane helix</keyword>
<dbReference type="InterPro" id="IPR023996">
    <property type="entry name" value="TonB-dep_OMP_SusC/RagA"/>
</dbReference>
<dbReference type="Gene3D" id="2.170.130.10">
    <property type="entry name" value="TonB-dependent receptor, plug domain"/>
    <property type="match status" value="1"/>
</dbReference>
<keyword evidence="14" id="KW-1185">Reference proteome</keyword>
<dbReference type="InterPro" id="IPR036942">
    <property type="entry name" value="Beta-barrel_TonB_sf"/>
</dbReference>
<evidence type="ECO:0000313" key="14">
    <source>
        <dbReference type="Proteomes" id="UP001597469"/>
    </source>
</evidence>
<evidence type="ECO:0000256" key="5">
    <source>
        <dbReference type="ARBA" id="ARBA00023077"/>
    </source>
</evidence>
<dbReference type="SUPFAM" id="SSF49464">
    <property type="entry name" value="Carboxypeptidase regulatory domain-like"/>
    <property type="match status" value="1"/>
</dbReference>
<dbReference type="EMBL" id="JBHULN010000017">
    <property type="protein sequence ID" value="MFD2573409.1"/>
    <property type="molecule type" value="Genomic_DNA"/>
</dbReference>
<keyword evidence="5 9" id="KW-0798">TonB box</keyword>
<dbReference type="InterPro" id="IPR008969">
    <property type="entry name" value="CarboxyPept-like_regulatory"/>
</dbReference>
<evidence type="ECO:0000259" key="11">
    <source>
        <dbReference type="Pfam" id="PF00593"/>
    </source>
</evidence>
<feature type="domain" description="TonB-dependent receptor-like beta-barrel" evidence="11">
    <location>
        <begin position="542"/>
        <end position="989"/>
    </location>
</feature>
<evidence type="ECO:0000256" key="6">
    <source>
        <dbReference type="ARBA" id="ARBA00023136"/>
    </source>
</evidence>
<evidence type="ECO:0000256" key="1">
    <source>
        <dbReference type="ARBA" id="ARBA00004571"/>
    </source>
</evidence>
<name>A0ABW5MAD7_9BACT</name>
<evidence type="ECO:0000256" key="8">
    <source>
        <dbReference type="PROSITE-ProRule" id="PRU01360"/>
    </source>
</evidence>
<evidence type="ECO:0000256" key="10">
    <source>
        <dbReference type="SAM" id="Phobius"/>
    </source>
</evidence>
<dbReference type="InterPro" id="IPR039426">
    <property type="entry name" value="TonB-dep_rcpt-like"/>
</dbReference>
<dbReference type="Gene3D" id="2.40.170.20">
    <property type="entry name" value="TonB-dependent receptor, beta-barrel domain"/>
    <property type="match status" value="1"/>
</dbReference>
<feature type="transmembrane region" description="Helical" evidence="10">
    <location>
        <begin position="30"/>
        <end position="50"/>
    </location>
</feature>
<feature type="domain" description="TonB-dependent receptor plug" evidence="12">
    <location>
        <begin position="145"/>
        <end position="271"/>
    </location>
</feature>
<dbReference type="InterPro" id="IPR037066">
    <property type="entry name" value="Plug_dom_sf"/>
</dbReference>
<comment type="subcellular location">
    <subcellularLocation>
        <location evidence="1 8">Cell outer membrane</location>
        <topology evidence="1 8">Multi-pass membrane protein</topology>
    </subcellularLocation>
</comment>
<evidence type="ECO:0000256" key="9">
    <source>
        <dbReference type="RuleBase" id="RU003357"/>
    </source>
</evidence>
<organism evidence="13 14">
    <name type="scientific">Spirosoma soli</name>
    <dbReference type="NCBI Taxonomy" id="1770529"/>
    <lineage>
        <taxon>Bacteria</taxon>
        <taxon>Pseudomonadati</taxon>
        <taxon>Bacteroidota</taxon>
        <taxon>Cytophagia</taxon>
        <taxon>Cytophagales</taxon>
        <taxon>Cytophagaceae</taxon>
        <taxon>Spirosoma</taxon>
    </lineage>
</organism>
<evidence type="ECO:0000256" key="4">
    <source>
        <dbReference type="ARBA" id="ARBA00022692"/>
    </source>
</evidence>
<dbReference type="NCBIfam" id="TIGR04056">
    <property type="entry name" value="OMP_RagA_SusC"/>
    <property type="match status" value="1"/>
</dbReference>
<dbReference type="Proteomes" id="UP001597469">
    <property type="component" value="Unassembled WGS sequence"/>
</dbReference>
<comment type="similarity">
    <text evidence="8 9">Belongs to the TonB-dependent receptor family.</text>
</comment>
<keyword evidence="3 8" id="KW-1134">Transmembrane beta strand</keyword>
<keyword evidence="6 8" id="KW-0472">Membrane</keyword>
<keyword evidence="2 8" id="KW-0813">Transport</keyword>
<evidence type="ECO:0000313" key="13">
    <source>
        <dbReference type="EMBL" id="MFD2573409.1"/>
    </source>
</evidence>
<evidence type="ECO:0000259" key="12">
    <source>
        <dbReference type="Pfam" id="PF07715"/>
    </source>
</evidence>